<dbReference type="Pfam" id="PF04480">
    <property type="entry name" value="DUF559"/>
    <property type="match status" value="1"/>
</dbReference>
<dbReference type="InterPro" id="IPR007569">
    <property type="entry name" value="DUF559"/>
</dbReference>
<keyword evidence="3" id="KW-1185">Reference proteome</keyword>
<evidence type="ECO:0000313" key="2">
    <source>
        <dbReference type="EMBL" id="SDV00073.1"/>
    </source>
</evidence>
<dbReference type="GO" id="GO:0004519">
    <property type="term" value="F:endonuclease activity"/>
    <property type="evidence" value="ECO:0007669"/>
    <property type="project" value="UniProtKB-KW"/>
</dbReference>
<keyword evidence="2" id="KW-0255">Endonuclease</keyword>
<evidence type="ECO:0000259" key="1">
    <source>
        <dbReference type="Pfam" id="PF04480"/>
    </source>
</evidence>
<dbReference type="Gene3D" id="3.40.960.10">
    <property type="entry name" value="VSR Endonuclease"/>
    <property type="match status" value="1"/>
</dbReference>
<dbReference type="EMBL" id="LT629799">
    <property type="protein sequence ID" value="SDV00073.1"/>
    <property type="molecule type" value="Genomic_DNA"/>
</dbReference>
<keyword evidence="2" id="KW-0378">Hydrolase</keyword>
<dbReference type="AlphaFoldDB" id="A0A1H2N3D1"/>
<accession>A0A1H2N3D1</accession>
<dbReference type="InterPro" id="IPR011335">
    <property type="entry name" value="Restrct_endonuc-II-like"/>
</dbReference>
<protein>
    <submittedName>
        <fullName evidence="2">Very-short-patch-repair endonuclease</fullName>
    </submittedName>
</protein>
<evidence type="ECO:0000313" key="3">
    <source>
        <dbReference type="Proteomes" id="UP000198825"/>
    </source>
</evidence>
<gene>
    <name evidence="2" type="ORF">SAMN04488544_3259</name>
</gene>
<feature type="domain" description="DUF559" evidence="1">
    <location>
        <begin position="178"/>
        <end position="275"/>
    </location>
</feature>
<reference evidence="3" key="1">
    <citation type="submission" date="2016-10" db="EMBL/GenBank/DDBJ databases">
        <authorList>
            <person name="Varghese N."/>
            <person name="Submissions S."/>
        </authorList>
    </citation>
    <scope>NUCLEOTIDE SEQUENCE [LARGE SCALE GENOMIC DNA]</scope>
    <source>
        <strain evidence="3">DSM 21743</strain>
    </source>
</reference>
<keyword evidence="2" id="KW-0540">Nuclease</keyword>
<dbReference type="SUPFAM" id="SSF52980">
    <property type="entry name" value="Restriction endonuclease-like"/>
    <property type="match status" value="1"/>
</dbReference>
<name>A0A1H2N3D1_9ACTN</name>
<sequence>MRLALRRDGVVCRREDAALRTSIDALVRAGELAPVLPGVYAAADQVDDFRVRVLALRRWCPDAVLTGAAAARLTFRPTARVDVVEAATTRQLERPGFRLVRRRVPDELVWERKGLRLTAPALTALDLALEDADAIDDVLRTRAATLTGLAEALDLTAGRRGNRQRLRHLLDSRDEPWSAAERLCHRLLREAGISGWKANLPVRAGGRRYYLDVAFADAMLVVEIDGRLHEDDVDVFENDRWRQNALVLEGWTVLRFTWAMLRDRPDHVVQTIRDALLLTSTHSMPPGARRHAQRLLRRASSESMSAEGG</sequence>
<dbReference type="Proteomes" id="UP000198825">
    <property type="component" value="Chromosome I"/>
</dbReference>
<organism evidence="2 3">
    <name type="scientific">Microlunatus sagamiharensis</name>
    <dbReference type="NCBI Taxonomy" id="546874"/>
    <lineage>
        <taxon>Bacteria</taxon>
        <taxon>Bacillati</taxon>
        <taxon>Actinomycetota</taxon>
        <taxon>Actinomycetes</taxon>
        <taxon>Propionibacteriales</taxon>
        <taxon>Propionibacteriaceae</taxon>
        <taxon>Microlunatus</taxon>
    </lineage>
</organism>
<proteinExistence type="predicted"/>
<dbReference type="STRING" id="546874.SAMN04488544_3259"/>